<dbReference type="InterPro" id="IPR029058">
    <property type="entry name" value="AB_hydrolase_fold"/>
</dbReference>
<sequence>MVLAAVGNNFQAQALIRGSSSGVKLLSDGLCASFITKHGYKCDEHEVTTKDGYILSLQRIPEGRTNVGNGGANRPPVIVQHGLMVGGMSWVLTPPNGNLPMSLADSGFDVWIANARGTIYSQRHKFLRPADPAFWDWTFDDMVMNDVPAMFDYVYNQTGQKIHYVGHSLGTLVAILSLAERNEVVLNRMKSAALLCPIAYLSHLTTEITNIAAKTFIGEMTAMSGNPEFDPNRISVVTAIKAICDTHQIKCDDMMTAISGSNCCLNSTAVDTFLAHLQPTATKNLIHLSQVIRFGEVTKFNYEMPDLNIKNYGSLFPPRYDLTKIPSNIPLFMSYGGKDALSDITDVLMLLDIFKSHDLDKLSVQFIKDYAHADYVIGYNAKEVVYDYVIAFFKKHQ</sequence>
<keyword evidence="2" id="KW-0442">Lipid degradation</keyword>
<keyword evidence="2" id="KW-0378">Hydrolase</keyword>
<gene>
    <name evidence="4" type="ORF">PIB30_017534</name>
</gene>
<evidence type="ECO:0000313" key="5">
    <source>
        <dbReference type="Proteomes" id="UP001341840"/>
    </source>
</evidence>
<dbReference type="PANTHER" id="PTHR11005">
    <property type="entry name" value="LYSOSOMAL ACID LIPASE-RELATED"/>
    <property type="match status" value="1"/>
</dbReference>
<dbReference type="EMBL" id="JASCZI010060466">
    <property type="protein sequence ID" value="MED6132267.1"/>
    <property type="molecule type" value="Genomic_DNA"/>
</dbReference>
<dbReference type="PIRSF" id="PIRSF000862">
    <property type="entry name" value="Steryl_ester_lip"/>
    <property type="match status" value="1"/>
</dbReference>
<evidence type="ECO:0000313" key="4">
    <source>
        <dbReference type="EMBL" id="MED6132267.1"/>
    </source>
</evidence>
<protein>
    <recommendedName>
        <fullName evidence="2">Lipase</fullName>
    </recommendedName>
</protein>
<feature type="domain" description="Partial AB-hydrolase lipase" evidence="3">
    <location>
        <begin position="33"/>
        <end position="92"/>
    </location>
</feature>
<name>A0ABU6S7M1_9FABA</name>
<reference evidence="4 5" key="1">
    <citation type="journal article" date="2023" name="Plants (Basel)">
        <title>Bridging the Gap: Combining Genomics and Transcriptomics Approaches to Understand Stylosanthes scabra, an Orphan Legume from the Brazilian Caatinga.</title>
        <authorList>
            <person name="Ferreira-Neto J.R.C."/>
            <person name="da Silva M.D."/>
            <person name="Binneck E."/>
            <person name="de Melo N.F."/>
            <person name="da Silva R.H."/>
            <person name="de Melo A.L.T.M."/>
            <person name="Pandolfi V."/>
            <person name="Bustamante F.O."/>
            <person name="Brasileiro-Vidal A.C."/>
            <person name="Benko-Iseppon A.M."/>
        </authorList>
    </citation>
    <scope>NUCLEOTIDE SEQUENCE [LARGE SCALE GENOMIC DNA]</scope>
    <source>
        <tissue evidence="4">Leaves</tissue>
    </source>
</reference>
<dbReference type="SUPFAM" id="SSF53474">
    <property type="entry name" value="alpha/beta-Hydrolases"/>
    <property type="match status" value="1"/>
</dbReference>
<evidence type="ECO:0000256" key="1">
    <source>
        <dbReference type="ARBA" id="ARBA00010701"/>
    </source>
</evidence>
<dbReference type="InterPro" id="IPR006693">
    <property type="entry name" value="AB_hydrolase_lipase"/>
</dbReference>
<evidence type="ECO:0000256" key="2">
    <source>
        <dbReference type="PIRNR" id="PIRNR000862"/>
    </source>
</evidence>
<dbReference type="Proteomes" id="UP001341840">
    <property type="component" value="Unassembled WGS sequence"/>
</dbReference>
<dbReference type="Pfam" id="PF04083">
    <property type="entry name" value="Abhydro_lipase"/>
    <property type="match status" value="1"/>
</dbReference>
<evidence type="ECO:0000259" key="3">
    <source>
        <dbReference type="Pfam" id="PF04083"/>
    </source>
</evidence>
<comment type="similarity">
    <text evidence="1 2">Belongs to the AB hydrolase superfamily. Lipase family.</text>
</comment>
<keyword evidence="5" id="KW-1185">Reference proteome</keyword>
<proteinExistence type="inferred from homology"/>
<organism evidence="4 5">
    <name type="scientific">Stylosanthes scabra</name>
    <dbReference type="NCBI Taxonomy" id="79078"/>
    <lineage>
        <taxon>Eukaryota</taxon>
        <taxon>Viridiplantae</taxon>
        <taxon>Streptophyta</taxon>
        <taxon>Embryophyta</taxon>
        <taxon>Tracheophyta</taxon>
        <taxon>Spermatophyta</taxon>
        <taxon>Magnoliopsida</taxon>
        <taxon>eudicotyledons</taxon>
        <taxon>Gunneridae</taxon>
        <taxon>Pentapetalae</taxon>
        <taxon>rosids</taxon>
        <taxon>fabids</taxon>
        <taxon>Fabales</taxon>
        <taxon>Fabaceae</taxon>
        <taxon>Papilionoideae</taxon>
        <taxon>50 kb inversion clade</taxon>
        <taxon>dalbergioids sensu lato</taxon>
        <taxon>Dalbergieae</taxon>
        <taxon>Pterocarpus clade</taxon>
        <taxon>Stylosanthes</taxon>
    </lineage>
</organism>
<dbReference type="InterPro" id="IPR025483">
    <property type="entry name" value="Lipase_euk"/>
</dbReference>
<dbReference type="Gene3D" id="3.40.50.1820">
    <property type="entry name" value="alpha/beta hydrolase"/>
    <property type="match status" value="1"/>
</dbReference>
<accession>A0ABU6S7M1</accession>
<comment type="caution">
    <text evidence="4">The sequence shown here is derived from an EMBL/GenBank/DDBJ whole genome shotgun (WGS) entry which is preliminary data.</text>
</comment>
<keyword evidence="2" id="KW-0443">Lipid metabolism</keyword>